<dbReference type="PANTHER" id="PTHR22916:SF51">
    <property type="entry name" value="GLYCOSYLTRANSFERASE EPSH-RELATED"/>
    <property type="match status" value="1"/>
</dbReference>
<dbReference type="InterPro" id="IPR029044">
    <property type="entry name" value="Nucleotide-diphossugar_trans"/>
</dbReference>
<dbReference type="GO" id="GO:0016758">
    <property type="term" value="F:hexosyltransferase activity"/>
    <property type="evidence" value="ECO:0007669"/>
    <property type="project" value="UniProtKB-ARBA"/>
</dbReference>
<dbReference type="EMBL" id="CP060203">
    <property type="protein sequence ID" value="QNS40380.1"/>
    <property type="molecule type" value="Genomic_DNA"/>
</dbReference>
<evidence type="ECO:0000259" key="3">
    <source>
        <dbReference type="Pfam" id="PF00535"/>
    </source>
</evidence>
<dbReference type="CDD" id="cd00761">
    <property type="entry name" value="Glyco_tranf_GTA_type"/>
    <property type="match status" value="1"/>
</dbReference>
<dbReference type="Proteomes" id="UP000516438">
    <property type="component" value="Chromosome"/>
</dbReference>
<keyword evidence="2 4" id="KW-0808">Transferase</keyword>
<protein>
    <submittedName>
        <fullName evidence="4">Glycosyltransferase</fullName>
    </submittedName>
</protein>
<dbReference type="AlphaFoldDB" id="A0A7H1DTS2"/>
<dbReference type="Gene3D" id="3.90.550.10">
    <property type="entry name" value="Spore Coat Polysaccharide Biosynthesis Protein SpsA, Chain A"/>
    <property type="match status" value="1"/>
</dbReference>
<proteinExistence type="predicted"/>
<name>A0A7H1DTS2_9FLAO</name>
<dbReference type="InterPro" id="IPR001173">
    <property type="entry name" value="Glyco_trans_2-like"/>
</dbReference>
<evidence type="ECO:0000313" key="4">
    <source>
        <dbReference type="EMBL" id="QNS40380.1"/>
    </source>
</evidence>
<evidence type="ECO:0000256" key="1">
    <source>
        <dbReference type="ARBA" id="ARBA00022676"/>
    </source>
</evidence>
<reference evidence="4 5" key="1">
    <citation type="submission" date="2020-07" db="EMBL/GenBank/DDBJ databases">
        <title>Complete genome and description of Chryseobacterium manosquense strain Marseille-Q2069 sp. nov.</title>
        <authorList>
            <person name="Boxberger M."/>
        </authorList>
    </citation>
    <scope>NUCLEOTIDE SEQUENCE [LARGE SCALE GENOMIC DNA]</scope>
    <source>
        <strain evidence="4 5">Marseille-Q2069</strain>
    </source>
</reference>
<gene>
    <name evidence="4" type="ORF">H0S70_08245</name>
</gene>
<dbReference type="KEGG" id="cmaq:H0S70_08245"/>
<organism evidence="4 5">
    <name type="scientific">Chryseobacterium manosquense</name>
    <dbReference type="NCBI Taxonomy" id="2754694"/>
    <lineage>
        <taxon>Bacteria</taxon>
        <taxon>Pseudomonadati</taxon>
        <taxon>Bacteroidota</taxon>
        <taxon>Flavobacteriia</taxon>
        <taxon>Flavobacteriales</taxon>
        <taxon>Weeksellaceae</taxon>
        <taxon>Chryseobacterium group</taxon>
        <taxon>Chryseobacterium</taxon>
    </lineage>
</organism>
<dbReference type="SUPFAM" id="SSF53448">
    <property type="entry name" value="Nucleotide-diphospho-sugar transferases"/>
    <property type="match status" value="1"/>
</dbReference>
<keyword evidence="5" id="KW-1185">Reference proteome</keyword>
<keyword evidence="1" id="KW-0328">Glycosyltransferase</keyword>
<sequence>MISEPLVSIIVPSYNVEKYVGACVDSVLKQEYQNWECILINDGSSDHTLEIIKSFETKDRRFQVFTQENAGLSATRNRGIEISNGDFLFFLDSDDILSSDAISTLVSSVDNNDIVTGITVTSKITGDIISKISPLYPPKEGDITFANNHFEVLTKAMESALTPVAQNRLYSKEFIDKNNLRFKNGILHEDELWFFETMLLAKNVKFVNHETYFYRTDNENSITSKLSDRNLESYISVLEEVYEKYIKKQNLDIAKWYNVYLKKLFLDFAIREREKLSDEVIRKLEKSLAKTYSDLPSQTYLSPKNEAYYRAMNKLTLKSFDQIKKYYVRNPVNSLRKRFKLFQITYLLK</sequence>
<dbReference type="PANTHER" id="PTHR22916">
    <property type="entry name" value="GLYCOSYLTRANSFERASE"/>
    <property type="match status" value="1"/>
</dbReference>
<evidence type="ECO:0000256" key="2">
    <source>
        <dbReference type="ARBA" id="ARBA00022679"/>
    </source>
</evidence>
<dbReference type="Pfam" id="PF00535">
    <property type="entry name" value="Glycos_transf_2"/>
    <property type="match status" value="1"/>
</dbReference>
<evidence type="ECO:0000313" key="5">
    <source>
        <dbReference type="Proteomes" id="UP000516438"/>
    </source>
</evidence>
<dbReference type="RefSeq" id="WP_123248745.1">
    <property type="nucleotide sequence ID" value="NZ_CP060203.1"/>
</dbReference>
<accession>A0A7H1DTS2</accession>
<feature type="domain" description="Glycosyltransferase 2-like" evidence="3">
    <location>
        <begin position="8"/>
        <end position="148"/>
    </location>
</feature>